<gene>
    <name evidence="1" type="ORF">TI39_contig4143g00003</name>
</gene>
<evidence type="ECO:0000313" key="2">
    <source>
        <dbReference type="Proteomes" id="UP000033647"/>
    </source>
</evidence>
<evidence type="ECO:0000313" key="1">
    <source>
        <dbReference type="EMBL" id="KJX95004.1"/>
    </source>
</evidence>
<reference evidence="1 2" key="1">
    <citation type="submission" date="2015-03" db="EMBL/GenBank/DDBJ databases">
        <title>RNA-seq based gene annotation and comparative genomics of four Zymoseptoria species reveal species-specific pathogenicity related genes and transposable element activity.</title>
        <authorList>
            <person name="Grandaubert J."/>
            <person name="Bhattacharyya A."/>
            <person name="Stukenbrock E.H."/>
        </authorList>
    </citation>
    <scope>NUCLEOTIDE SEQUENCE [LARGE SCALE GENOMIC DNA]</scope>
    <source>
        <strain evidence="1 2">Zb18110</strain>
    </source>
</reference>
<dbReference type="STRING" id="1047168.A0A0F4GCE9"/>
<keyword evidence="2" id="KW-1185">Reference proteome</keyword>
<comment type="caution">
    <text evidence="1">The sequence shown here is derived from an EMBL/GenBank/DDBJ whole genome shotgun (WGS) entry which is preliminary data.</text>
</comment>
<dbReference type="Gene3D" id="1.25.40.10">
    <property type="entry name" value="Tetratricopeptide repeat domain"/>
    <property type="match status" value="2"/>
</dbReference>
<dbReference type="InterPro" id="IPR050667">
    <property type="entry name" value="PPR-containing_protein"/>
</dbReference>
<dbReference type="Proteomes" id="UP000033647">
    <property type="component" value="Unassembled WGS sequence"/>
</dbReference>
<dbReference type="AlphaFoldDB" id="A0A0F4GCE9"/>
<organism evidence="1 2">
    <name type="scientific">Zymoseptoria brevis</name>
    <dbReference type="NCBI Taxonomy" id="1047168"/>
    <lineage>
        <taxon>Eukaryota</taxon>
        <taxon>Fungi</taxon>
        <taxon>Dikarya</taxon>
        <taxon>Ascomycota</taxon>
        <taxon>Pezizomycotina</taxon>
        <taxon>Dothideomycetes</taxon>
        <taxon>Dothideomycetidae</taxon>
        <taxon>Mycosphaerellales</taxon>
        <taxon>Mycosphaerellaceae</taxon>
        <taxon>Zymoseptoria</taxon>
    </lineage>
</organism>
<dbReference type="PANTHER" id="PTHR47939:SF5">
    <property type="entry name" value="PENTACOTRIPEPTIDE-REPEAT REGION OF PRORP DOMAIN-CONTAINING PROTEIN"/>
    <property type="match status" value="1"/>
</dbReference>
<evidence type="ECO:0008006" key="3">
    <source>
        <dbReference type="Google" id="ProtNLM"/>
    </source>
</evidence>
<dbReference type="EMBL" id="LAFY01004102">
    <property type="protein sequence ID" value="KJX95004.1"/>
    <property type="molecule type" value="Genomic_DNA"/>
</dbReference>
<sequence>MPSHLTRHIFRRLLANEPIVHRGCLRRRAYSTTRIHNVCAGASTLGHGARLESHSQRRTFFNFSMFRKKQKESKDADIAPGVEDMMQFAKLERMNARLPHPQHVLAAIRKFFAFMRGTAKTGIEDIQAELVLQCLRYCMRTGHILKSDGQPTFVSMVRYAAPVLRRRHPPPTSFHADLAKAIYVDAKEVDVDDKTVLEALQACCNILTRTGRFSEARELVLEYEELAGDSDHRSNGREIDDAVQADVGNAAAFDPSSARDTYRRLWNGVLYGCAAANDGDGVQSTLRLLRDRGWAGNCYVARAMLVYSLHGSDAGAIEKWFLEAGQADEAGTSGAPSSEASGPFRLSKVLQWCLAHGELELGHKIVRRSLGNDPPKQVWDTVFVWAAGTGKGADEINRMLDVMEASNKSKANRDEWRLPDIQTINGLVNYAVSRNDPYLAERFIALGKARGIEPDAWTYVLQMQYRLKVNDVDGALVAYKNLQAAGDSSEKDGPTVNKLIIALCQSQRHDFDTIMNVAADLSDRQVRFEAETVSRLALLHLSRDELHDVIDLLNTHSFHFSSTERESIRNSIVGYCTDPATRTPRAWDAYCILRNIFDETPRPQRTQLMEEFFRRGRPDMAVNIFNAMRAHSRSDTYPNTDTYVSAFLNAAKIKDLDSLEVIHNQLKLDYNIDPTTYLRNALIIGYSGCGQPRRGLSQWDDIVASKEGPSYNSIHIALRACERSPFGDIKAKDIWAKLRRMKIDLDQSMWASYAGALVGNGDIATAIDTIEKAEKDNEAEIDAFLIGSMYNGAPGQNKQKEVEEWAKESYPNVWSKLESIGFEEDDNGMNVFKLQRDVSP</sequence>
<accession>A0A0F4GCE9</accession>
<dbReference type="OrthoDB" id="185373at2759"/>
<name>A0A0F4GCE9_9PEZI</name>
<protein>
    <recommendedName>
        <fullName evidence="3">Complex I intermediate-associated protein 84</fullName>
    </recommendedName>
</protein>
<proteinExistence type="predicted"/>
<dbReference type="PANTHER" id="PTHR47939">
    <property type="entry name" value="MEMBRANE-ASSOCIATED SALT-INDUCIBLE PROTEIN-LIKE"/>
    <property type="match status" value="1"/>
</dbReference>
<dbReference type="InterPro" id="IPR011990">
    <property type="entry name" value="TPR-like_helical_dom_sf"/>
</dbReference>